<proteinExistence type="inferred from homology"/>
<keyword evidence="3 5" id="KW-0807">Transducer</keyword>
<dbReference type="PROSITE" id="PS50192">
    <property type="entry name" value="T_SNARE"/>
    <property type="match status" value="1"/>
</dbReference>
<reference evidence="10 11" key="1">
    <citation type="submission" date="2020-07" db="EMBL/GenBank/DDBJ databases">
        <title>Stappia sp., F7233, whole genome shotgun sequencing project.</title>
        <authorList>
            <person name="Jiang S."/>
            <person name="Liu Z.W."/>
            <person name="Du Z.J."/>
        </authorList>
    </citation>
    <scope>NUCLEOTIDE SEQUENCE [LARGE SCALE GENOMIC DNA]</scope>
    <source>
        <strain evidence="10 11">F7233</strain>
    </source>
</reference>
<comment type="caution">
    <text evidence="10">The sequence shown here is derived from an EMBL/GenBank/DDBJ whole genome shotgun (WGS) entry which is preliminary data.</text>
</comment>
<feature type="domain" description="T-SNARE coiled-coil homology" evidence="8">
    <location>
        <begin position="468"/>
        <end position="530"/>
    </location>
</feature>
<dbReference type="GO" id="GO:0004888">
    <property type="term" value="F:transmembrane signaling receptor activity"/>
    <property type="evidence" value="ECO:0007669"/>
    <property type="project" value="InterPro"/>
</dbReference>
<keyword evidence="6" id="KW-0812">Transmembrane</keyword>
<accession>A0A839ALL2</accession>
<comment type="subcellular location">
    <subcellularLocation>
        <location evidence="1">Cell inner membrane</location>
        <topology evidence="1">Multi-pass membrane protein</topology>
    </subcellularLocation>
</comment>
<dbReference type="InterPro" id="IPR004089">
    <property type="entry name" value="MCPsignal_dom"/>
</dbReference>
<dbReference type="RefSeq" id="WP_182168159.1">
    <property type="nucleotide sequence ID" value="NZ_JACFXV010000067.1"/>
</dbReference>
<dbReference type="PROSITE" id="PS50885">
    <property type="entry name" value="HAMP"/>
    <property type="match status" value="1"/>
</dbReference>
<evidence type="ECO:0000259" key="8">
    <source>
        <dbReference type="PROSITE" id="PS50192"/>
    </source>
</evidence>
<dbReference type="InterPro" id="IPR000727">
    <property type="entry name" value="T_SNARE_dom"/>
</dbReference>
<keyword evidence="11" id="KW-1185">Reference proteome</keyword>
<dbReference type="Gene3D" id="1.10.287.950">
    <property type="entry name" value="Methyl-accepting chemotaxis protein"/>
    <property type="match status" value="1"/>
</dbReference>
<dbReference type="GO" id="GO:0006935">
    <property type="term" value="P:chemotaxis"/>
    <property type="evidence" value="ECO:0007669"/>
    <property type="project" value="InterPro"/>
</dbReference>
<dbReference type="Gene3D" id="6.10.340.10">
    <property type="match status" value="1"/>
</dbReference>
<evidence type="ECO:0000256" key="2">
    <source>
        <dbReference type="ARBA" id="ARBA00022519"/>
    </source>
</evidence>
<keyword evidence="6" id="KW-1133">Transmembrane helix</keyword>
<evidence type="ECO:0000256" key="5">
    <source>
        <dbReference type="PROSITE-ProRule" id="PRU00284"/>
    </source>
</evidence>
<evidence type="ECO:0000256" key="3">
    <source>
        <dbReference type="ARBA" id="ARBA00023224"/>
    </source>
</evidence>
<dbReference type="PANTHER" id="PTHR32089:SF112">
    <property type="entry name" value="LYSOZYME-LIKE PROTEIN-RELATED"/>
    <property type="match status" value="1"/>
</dbReference>
<keyword evidence="6" id="KW-0472">Membrane</keyword>
<evidence type="ECO:0000259" key="9">
    <source>
        <dbReference type="PROSITE" id="PS50885"/>
    </source>
</evidence>
<keyword evidence="2" id="KW-0997">Cell inner membrane</keyword>
<dbReference type="InterPro" id="IPR004090">
    <property type="entry name" value="Chemotax_Me-accpt_rcpt"/>
</dbReference>
<feature type="domain" description="HAMP" evidence="9">
    <location>
        <begin position="221"/>
        <end position="274"/>
    </location>
</feature>
<dbReference type="EMBL" id="JACFXV010000067">
    <property type="protein sequence ID" value="MBA5779329.1"/>
    <property type="molecule type" value="Genomic_DNA"/>
</dbReference>
<keyword evidence="2" id="KW-1003">Cell membrane</keyword>
<gene>
    <name evidence="10" type="ORF">H2509_19540</name>
</gene>
<evidence type="ECO:0000259" key="7">
    <source>
        <dbReference type="PROSITE" id="PS50111"/>
    </source>
</evidence>
<feature type="transmembrane region" description="Helical" evidence="6">
    <location>
        <begin position="195"/>
        <end position="220"/>
    </location>
</feature>
<dbReference type="Pfam" id="PF00015">
    <property type="entry name" value="MCPsignal"/>
    <property type="match status" value="1"/>
</dbReference>
<dbReference type="SUPFAM" id="SSF58104">
    <property type="entry name" value="Methyl-accepting chemotaxis protein (MCP) signaling domain"/>
    <property type="match status" value="1"/>
</dbReference>
<dbReference type="Proteomes" id="UP000541109">
    <property type="component" value="Unassembled WGS sequence"/>
</dbReference>
<dbReference type="AlphaFoldDB" id="A0A839ALL2"/>
<dbReference type="InterPro" id="IPR003660">
    <property type="entry name" value="HAMP_dom"/>
</dbReference>
<dbReference type="Pfam" id="PF00672">
    <property type="entry name" value="HAMP"/>
    <property type="match status" value="1"/>
</dbReference>
<dbReference type="GO" id="GO:0007165">
    <property type="term" value="P:signal transduction"/>
    <property type="evidence" value="ECO:0007669"/>
    <property type="project" value="UniProtKB-KW"/>
</dbReference>
<dbReference type="CDD" id="cd06225">
    <property type="entry name" value="HAMP"/>
    <property type="match status" value="1"/>
</dbReference>
<dbReference type="PROSITE" id="PS50111">
    <property type="entry name" value="CHEMOTAXIS_TRANSDUC_2"/>
    <property type="match status" value="1"/>
</dbReference>
<dbReference type="SMART" id="SM00304">
    <property type="entry name" value="HAMP"/>
    <property type="match status" value="1"/>
</dbReference>
<evidence type="ECO:0000256" key="4">
    <source>
        <dbReference type="ARBA" id="ARBA00029447"/>
    </source>
</evidence>
<evidence type="ECO:0000256" key="6">
    <source>
        <dbReference type="SAM" id="Phobius"/>
    </source>
</evidence>
<protein>
    <submittedName>
        <fullName evidence="10">HAMP domain-containing protein</fullName>
    </submittedName>
</protein>
<comment type="similarity">
    <text evidence="4">Belongs to the methyl-accepting chemotaxis (MCP) protein family.</text>
</comment>
<feature type="domain" description="Methyl-accepting transducer" evidence="7">
    <location>
        <begin position="309"/>
        <end position="552"/>
    </location>
</feature>
<feature type="transmembrane region" description="Helical" evidence="6">
    <location>
        <begin position="21"/>
        <end position="43"/>
    </location>
</feature>
<evidence type="ECO:0000313" key="11">
    <source>
        <dbReference type="Proteomes" id="UP000541109"/>
    </source>
</evidence>
<name>A0A839ALL2_9HYPH</name>
<sequence>MSMTDAVSQQRRNGLGISGKIYMIVAAMGFVVALIVGATLHVISEYDAQLADFENASQRAYNGEHLNRLVTAVVMESRGIYASGGRQEAAKFAQGLMKNLDLIDQHLEIWEKIVPLEGRQAFDQVVRRTKEFRAFRSETARLGTEVGPEAANEQGNNEANRANRKSYQAEIDELVKLNQANLDSIRSEIASFKNLMMRIVLVTAGVGFVLGVLIASYIGFAQLVRPLRRLGATLVRIAEGEFDVEITEARRTDEIGDLGRAVAAIKRKAVDRAREELNQQTQAELLVREERRAQRTRMADEFEQAVGQVVDGVSKAARELQQAAETLTSSAEETNAQAAAVASAASQAAANVRTVAEAVEELAGSAAEIGRQVDQSTEVASRAVTQAANTNARMTGLQSDAEKIGAIVGLIEDIAAQTNLLALNATIEAARAGEAGKGFAVVAQEVKGLAEQTGRATAEIAAQITSMQTSTGEAATAISSIGSTIGDISQIASAIVAAVEEQGATTTEVARNIQQAAIGTNEVTANIAGVTEAAQASSSAASQVLASARDLATQSQLLNGELQKFLANVRAA</sequence>
<dbReference type="SMART" id="SM00283">
    <property type="entry name" value="MA"/>
    <property type="match status" value="1"/>
</dbReference>
<evidence type="ECO:0000256" key="1">
    <source>
        <dbReference type="ARBA" id="ARBA00004429"/>
    </source>
</evidence>
<evidence type="ECO:0000313" key="10">
    <source>
        <dbReference type="EMBL" id="MBA5779329.1"/>
    </source>
</evidence>
<dbReference type="PANTHER" id="PTHR32089">
    <property type="entry name" value="METHYL-ACCEPTING CHEMOTAXIS PROTEIN MCPB"/>
    <property type="match status" value="1"/>
</dbReference>
<dbReference type="PRINTS" id="PR00260">
    <property type="entry name" value="CHEMTRNSDUCR"/>
</dbReference>
<dbReference type="GO" id="GO:0005886">
    <property type="term" value="C:plasma membrane"/>
    <property type="evidence" value="ECO:0007669"/>
    <property type="project" value="UniProtKB-SubCell"/>
</dbReference>
<organism evidence="10 11">
    <name type="scientific">Stappia albiluteola</name>
    <dbReference type="NCBI Taxonomy" id="2758565"/>
    <lineage>
        <taxon>Bacteria</taxon>
        <taxon>Pseudomonadati</taxon>
        <taxon>Pseudomonadota</taxon>
        <taxon>Alphaproteobacteria</taxon>
        <taxon>Hyphomicrobiales</taxon>
        <taxon>Stappiaceae</taxon>
        <taxon>Stappia</taxon>
    </lineage>
</organism>